<name>A0A183J854_9BILA</name>
<dbReference type="Proteomes" id="UP000270296">
    <property type="component" value="Unassembled WGS sequence"/>
</dbReference>
<dbReference type="WBParaSite" id="SBAD_0001245601-mRNA-1">
    <property type="protein sequence ID" value="SBAD_0001245601-mRNA-1"/>
    <property type="gene ID" value="SBAD_0001245601"/>
</dbReference>
<reference evidence="3" key="1">
    <citation type="submission" date="2016-06" db="UniProtKB">
        <authorList>
            <consortium name="WormBaseParasite"/>
        </authorList>
    </citation>
    <scope>IDENTIFICATION</scope>
</reference>
<reference evidence="1 2" key="2">
    <citation type="submission" date="2018-11" db="EMBL/GenBank/DDBJ databases">
        <authorList>
            <consortium name="Pathogen Informatics"/>
        </authorList>
    </citation>
    <scope>NUCLEOTIDE SEQUENCE [LARGE SCALE GENOMIC DNA]</scope>
</reference>
<protein>
    <submittedName>
        <fullName evidence="3">Transposase</fullName>
    </submittedName>
</protein>
<dbReference type="AlphaFoldDB" id="A0A183J854"/>
<evidence type="ECO:0000313" key="3">
    <source>
        <dbReference type="WBParaSite" id="SBAD_0001245601-mRNA-1"/>
    </source>
</evidence>
<accession>A0A183J854</accession>
<evidence type="ECO:0000313" key="1">
    <source>
        <dbReference type="EMBL" id="VDP45043.1"/>
    </source>
</evidence>
<keyword evidence="2" id="KW-1185">Reference proteome</keyword>
<organism evidence="3">
    <name type="scientific">Soboliphyme baturini</name>
    <dbReference type="NCBI Taxonomy" id="241478"/>
    <lineage>
        <taxon>Eukaryota</taxon>
        <taxon>Metazoa</taxon>
        <taxon>Ecdysozoa</taxon>
        <taxon>Nematoda</taxon>
        <taxon>Enoplea</taxon>
        <taxon>Dorylaimia</taxon>
        <taxon>Dioctophymatida</taxon>
        <taxon>Dioctophymatoidea</taxon>
        <taxon>Soboliphymatidae</taxon>
        <taxon>Soboliphyme</taxon>
    </lineage>
</organism>
<proteinExistence type="predicted"/>
<dbReference type="EMBL" id="UZAM01016863">
    <property type="protein sequence ID" value="VDP45043.1"/>
    <property type="molecule type" value="Genomic_DNA"/>
</dbReference>
<gene>
    <name evidence="1" type="ORF">SBAD_LOCUS12052</name>
</gene>
<sequence length="68" mass="7799">MVNGKMECRRVLPDYIAFGVDRVKSRLVTSRVGHHLDMQPLVFILNCEISLFVHGIERLTNCCRPVQS</sequence>
<evidence type="ECO:0000313" key="2">
    <source>
        <dbReference type="Proteomes" id="UP000270296"/>
    </source>
</evidence>